<feature type="domain" description="RRM" evidence="4">
    <location>
        <begin position="58"/>
        <end position="142"/>
    </location>
</feature>
<dbReference type="PANTHER" id="PTHR19965:SF35">
    <property type="entry name" value="RNA ANNEALING PROTEIN YRA1"/>
    <property type="match status" value="1"/>
</dbReference>
<feature type="compositionally biased region" description="Basic residues" evidence="3">
    <location>
        <begin position="341"/>
        <end position="350"/>
    </location>
</feature>
<gene>
    <name evidence="5" type="ORF">AZE42_06611</name>
</gene>
<dbReference type="OrthoDB" id="346839at2759"/>
<dbReference type="InterPro" id="IPR000504">
    <property type="entry name" value="RRM_dom"/>
</dbReference>
<evidence type="ECO:0000256" key="2">
    <source>
        <dbReference type="PROSITE-ProRule" id="PRU00176"/>
    </source>
</evidence>
<evidence type="ECO:0000313" key="6">
    <source>
        <dbReference type="Proteomes" id="UP000183567"/>
    </source>
</evidence>
<dbReference type="Proteomes" id="UP000183567">
    <property type="component" value="Unassembled WGS sequence"/>
</dbReference>
<dbReference type="InterPro" id="IPR051229">
    <property type="entry name" value="ALYREF_mRNA_export"/>
</dbReference>
<dbReference type="SUPFAM" id="SSF54928">
    <property type="entry name" value="RNA-binding domain, RBD"/>
    <property type="match status" value="1"/>
</dbReference>
<keyword evidence="6" id="KW-1185">Reference proteome</keyword>
<dbReference type="InterPro" id="IPR025715">
    <property type="entry name" value="FoP_C"/>
</dbReference>
<dbReference type="Pfam" id="PF13865">
    <property type="entry name" value="FoP_duplication"/>
    <property type="match status" value="1"/>
</dbReference>
<dbReference type="PANTHER" id="PTHR19965">
    <property type="entry name" value="RNA AND EXPORT FACTOR BINDING PROTEIN"/>
    <property type="match status" value="1"/>
</dbReference>
<evidence type="ECO:0000313" key="5">
    <source>
        <dbReference type="EMBL" id="OJA11506.1"/>
    </source>
</evidence>
<feature type="region of interest" description="Disordered" evidence="3">
    <location>
        <begin position="312"/>
        <end position="381"/>
    </location>
</feature>
<dbReference type="InterPro" id="IPR035979">
    <property type="entry name" value="RBD_domain_sf"/>
</dbReference>
<evidence type="ECO:0000256" key="3">
    <source>
        <dbReference type="SAM" id="MobiDB-lite"/>
    </source>
</evidence>
<proteinExistence type="predicted"/>
<name>A0A1J8QQ22_9AGAM</name>
<dbReference type="SMART" id="SM01218">
    <property type="entry name" value="FoP_duplication"/>
    <property type="match status" value="1"/>
</dbReference>
<evidence type="ECO:0000256" key="1">
    <source>
        <dbReference type="ARBA" id="ARBA00022884"/>
    </source>
</evidence>
<dbReference type="STRING" id="180088.A0A1J8QQ22"/>
<dbReference type="Pfam" id="PF00076">
    <property type="entry name" value="RRM_1"/>
    <property type="match status" value="1"/>
</dbReference>
<feature type="region of interest" description="Disordered" evidence="3">
    <location>
        <begin position="1"/>
        <end position="26"/>
    </location>
</feature>
<sequence length="381" mass="40770">MDKSLDEVISSRPKGPRRGASRRGGAAAKAQLLGVHPATRTATATKGATITPAAQPTDKIIVSNLPGDVNEVQIRVCLLLTTKVIYLIREQELFSSTVGPLREVTLHYDSAGRSKGVAAVHFQKKGDGTRAYQQYNNRLIDGTLHPLRGTVVAGPVWPCQDDMNAWQTRLNASSQVSLVVESCTRGLDSLEAGAGLQVVRRLSPFELVILVPSHLQATPHGLVSGLGSRSVQALWSYKRGRGTPKSSSLDQFQGSHSRASLGYCGIFGRTESTVILPTNECLSLLHSVYSHVNRTERPMKIEIVVDPARPAPPASLASRVAPPASTAPATEPRGTRTAARGSRRGRGRGRKPNERPQKSVADLDAEMEDYTATSVVAPAAA</sequence>
<keyword evidence="1 2" id="KW-0694">RNA-binding</keyword>
<dbReference type="InterPro" id="IPR012677">
    <property type="entry name" value="Nucleotide-bd_a/b_plait_sf"/>
</dbReference>
<dbReference type="GO" id="GO:0006406">
    <property type="term" value="P:mRNA export from nucleus"/>
    <property type="evidence" value="ECO:0007669"/>
    <property type="project" value="TreeGrafter"/>
</dbReference>
<dbReference type="Gene3D" id="3.30.70.330">
    <property type="match status" value="1"/>
</dbReference>
<feature type="compositionally biased region" description="Low complexity" evidence="3">
    <location>
        <begin position="314"/>
        <end position="340"/>
    </location>
</feature>
<comment type="caution">
    <text evidence="5">The sequence shown here is derived from an EMBL/GenBank/DDBJ whole genome shotgun (WGS) entry which is preliminary data.</text>
</comment>
<evidence type="ECO:0000259" key="4">
    <source>
        <dbReference type="PROSITE" id="PS50102"/>
    </source>
</evidence>
<dbReference type="GO" id="GO:0003729">
    <property type="term" value="F:mRNA binding"/>
    <property type="evidence" value="ECO:0007669"/>
    <property type="project" value="TreeGrafter"/>
</dbReference>
<protein>
    <recommendedName>
        <fullName evidence="4">RRM domain-containing protein</fullName>
    </recommendedName>
</protein>
<reference evidence="5 6" key="1">
    <citation type="submission" date="2016-03" db="EMBL/GenBank/DDBJ databases">
        <title>Comparative genomics of the ectomycorrhizal sister species Rhizopogon vinicolor and Rhizopogon vesiculosus (Basidiomycota: Boletales) reveals a divergence of the mating type B locus.</title>
        <authorList>
            <person name="Mujic A.B."/>
            <person name="Kuo A."/>
            <person name="Tritt A."/>
            <person name="Lipzen A."/>
            <person name="Chen C."/>
            <person name="Johnson J."/>
            <person name="Sharma A."/>
            <person name="Barry K."/>
            <person name="Grigoriev I.V."/>
            <person name="Spatafora J.W."/>
        </authorList>
    </citation>
    <scope>NUCLEOTIDE SEQUENCE [LARGE SCALE GENOMIC DNA]</scope>
    <source>
        <strain evidence="5 6">AM-OR11-056</strain>
    </source>
</reference>
<dbReference type="PROSITE" id="PS50102">
    <property type="entry name" value="RRM"/>
    <property type="match status" value="1"/>
</dbReference>
<dbReference type="AlphaFoldDB" id="A0A1J8QQ22"/>
<accession>A0A1J8QQ22</accession>
<organism evidence="5 6">
    <name type="scientific">Rhizopogon vesiculosus</name>
    <dbReference type="NCBI Taxonomy" id="180088"/>
    <lineage>
        <taxon>Eukaryota</taxon>
        <taxon>Fungi</taxon>
        <taxon>Dikarya</taxon>
        <taxon>Basidiomycota</taxon>
        <taxon>Agaricomycotina</taxon>
        <taxon>Agaricomycetes</taxon>
        <taxon>Agaricomycetidae</taxon>
        <taxon>Boletales</taxon>
        <taxon>Suillineae</taxon>
        <taxon>Rhizopogonaceae</taxon>
        <taxon>Rhizopogon</taxon>
    </lineage>
</organism>
<dbReference type="EMBL" id="LVVM01005038">
    <property type="protein sequence ID" value="OJA11506.1"/>
    <property type="molecule type" value="Genomic_DNA"/>
</dbReference>
<dbReference type="GO" id="GO:0005634">
    <property type="term" value="C:nucleus"/>
    <property type="evidence" value="ECO:0007669"/>
    <property type="project" value="TreeGrafter"/>
</dbReference>